<organism evidence="2 3">
    <name type="scientific">Vibrio palustris</name>
    <dbReference type="NCBI Taxonomy" id="1918946"/>
    <lineage>
        <taxon>Bacteria</taxon>
        <taxon>Pseudomonadati</taxon>
        <taxon>Pseudomonadota</taxon>
        <taxon>Gammaproteobacteria</taxon>
        <taxon>Vibrionales</taxon>
        <taxon>Vibrionaceae</taxon>
        <taxon>Vibrio</taxon>
    </lineage>
</organism>
<proteinExistence type="predicted"/>
<dbReference type="RefSeq" id="WP_077313317.1">
    <property type="nucleotide sequence ID" value="NZ_AP024887.1"/>
</dbReference>
<gene>
    <name evidence="2" type="ORF">VPAL9027_01280</name>
</gene>
<dbReference type="Gene3D" id="3.10.450.50">
    <property type="match status" value="1"/>
</dbReference>
<dbReference type="Pfam" id="PF12680">
    <property type="entry name" value="SnoaL_2"/>
    <property type="match status" value="1"/>
</dbReference>
<dbReference type="AlphaFoldDB" id="A0A1R4B320"/>
<dbReference type="InterPro" id="IPR032710">
    <property type="entry name" value="NTF2-like_dom_sf"/>
</dbReference>
<name>A0A1R4B320_9VIBR</name>
<keyword evidence="3" id="KW-1185">Reference proteome</keyword>
<evidence type="ECO:0000313" key="2">
    <source>
        <dbReference type="EMBL" id="SJL83314.1"/>
    </source>
</evidence>
<sequence length="139" mass="16140">MNSATVAQFYQALSKDNLDQLPTIYHDDVVFEDSAHHVEGINALSAYFTQLYENVEQCQFEIEEQHDHDDVGFLVWRMTLIHPKLNSGKRVIVPGVTHLKFQDGKVIFHRDYFDMGQMLYEQLPILGSVIQFIKRKLGQ</sequence>
<accession>A0A1R4B320</accession>
<dbReference type="STRING" id="1918946.VPAL9027_01280"/>
<evidence type="ECO:0000259" key="1">
    <source>
        <dbReference type="Pfam" id="PF12680"/>
    </source>
</evidence>
<dbReference type="OrthoDB" id="1115105at2"/>
<protein>
    <submittedName>
        <fullName evidence="2">SnoaL-like domain protein</fullName>
    </submittedName>
</protein>
<dbReference type="InterPro" id="IPR037401">
    <property type="entry name" value="SnoaL-like"/>
</dbReference>
<reference evidence="2 3" key="1">
    <citation type="submission" date="2017-02" db="EMBL/GenBank/DDBJ databases">
        <authorList>
            <person name="Peterson S.W."/>
        </authorList>
    </citation>
    <scope>NUCLEOTIDE SEQUENCE [LARGE SCALE GENOMIC DNA]</scope>
    <source>
        <strain evidence="2 3">CECT 9027</strain>
    </source>
</reference>
<dbReference type="Proteomes" id="UP000189475">
    <property type="component" value="Unassembled WGS sequence"/>
</dbReference>
<dbReference type="SUPFAM" id="SSF54427">
    <property type="entry name" value="NTF2-like"/>
    <property type="match status" value="1"/>
</dbReference>
<dbReference type="EMBL" id="FUFT01000002">
    <property type="protein sequence ID" value="SJL83314.1"/>
    <property type="molecule type" value="Genomic_DNA"/>
</dbReference>
<feature type="domain" description="SnoaL-like" evidence="1">
    <location>
        <begin position="6"/>
        <end position="107"/>
    </location>
</feature>
<evidence type="ECO:0000313" key="3">
    <source>
        <dbReference type="Proteomes" id="UP000189475"/>
    </source>
</evidence>